<feature type="region of interest" description="Disordered" evidence="1">
    <location>
        <begin position="328"/>
        <end position="355"/>
    </location>
</feature>
<feature type="compositionally biased region" description="Polar residues" evidence="1">
    <location>
        <begin position="64"/>
        <end position="77"/>
    </location>
</feature>
<feature type="compositionally biased region" description="Low complexity" evidence="1">
    <location>
        <begin position="36"/>
        <end position="52"/>
    </location>
</feature>
<feature type="region of interest" description="Disordered" evidence="1">
    <location>
        <begin position="158"/>
        <end position="269"/>
    </location>
</feature>
<dbReference type="OrthoDB" id="4755622at2759"/>
<feature type="region of interest" description="Disordered" evidence="1">
    <location>
        <begin position="1"/>
        <end position="92"/>
    </location>
</feature>
<dbReference type="AlphaFoldDB" id="A0A9W8Z9F8"/>
<protein>
    <submittedName>
        <fullName evidence="2">Uncharacterized protein</fullName>
    </submittedName>
</protein>
<evidence type="ECO:0000313" key="3">
    <source>
        <dbReference type="Proteomes" id="UP001140510"/>
    </source>
</evidence>
<feature type="compositionally biased region" description="Pro residues" evidence="1">
    <location>
        <begin position="1"/>
        <end position="10"/>
    </location>
</feature>
<keyword evidence="3" id="KW-1185">Reference proteome</keyword>
<comment type="caution">
    <text evidence="2">The sequence shown here is derived from an EMBL/GenBank/DDBJ whole genome shotgun (WGS) entry which is preliminary data.</text>
</comment>
<dbReference type="EMBL" id="JAPEVA010000080">
    <property type="protein sequence ID" value="KAJ4401002.1"/>
    <property type="molecule type" value="Genomic_DNA"/>
</dbReference>
<feature type="compositionally biased region" description="Basic and acidic residues" evidence="1">
    <location>
        <begin position="160"/>
        <end position="195"/>
    </location>
</feature>
<sequence length="355" mass="38483">MSRPTTPEPQPGRNDLEPRSTPGADVTPNRGLPQRTPGAPCTPGAPGTPGSTMRVQRHPPVPSTPSSHQRMASQPRTPSSSVLPCSSSPTSFRSISVHTAKCSECDQRNQETMLRCPGCTFQVCKPCRERRDVGGRSLAHGNMVTPGTGGVVRRKPVASVKREVREDEVKSERKEGGRVEEQVEEKETVEAEMSKGTKRMAKPAVKLKPKSKPKAREATPSDDLSDEAPDPGSPTASKRRRTLTLKTDGSADMPSPFFEAASAKGSKIPEKTLGEMTTDELLAHHGVNTPQSPYKAHLLSRHAPIVSDPIIEIPEIVKRGFKSRSTAEEIQQNIQDKVREKMGLGKSTEKDGANK</sequence>
<dbReference type="Proteomes" id="UP001140510">
    <property type="component" value="Unassembled WGS sequence"/>
</dbReference>
<feature type="compositionally biased region" description="Low complexity" evidence="1">
    <location>
        <begin position="78"/>
        <end position="91"/>
    </location>
</feature>
<gene>
    <name evidence="2" type="ORF">N0V91_008256</name>
</gene>
<accession>A0A9W8Z9F8</accession>
<name>A0A9W8Z9F8_9PLEO</name>
<feature type="compositionally biased region" description="Basic and acidic residues" evidence="1">
    <location>
        <begin position="336"/>
        <end position="355"/>
    </location>
</feature>
<reference evidence="2" key="1">
    <citation type="submission" date="2022-10" db="EMBL/GenBank/DDBJ databases">
        <title>Tapping the CABI collections for fungal endophytes: first genome assemblies for Collariella, Neodidymelliopsis, Ascochyta clinopodiicola, Didymella pomorum, Didymosphaeria variabile, Neocosmospora piperis and Neocucurbitaria cava.</title>
        <authorList>
            <person name="Hill R."/>
        </authorList>
    </citation>
    <scope>NUCLEOTIDE SEQUENCE</scope>
    <source>
        <strain evidence="2">IMI 355091</strain>
    </source>
</reference>
<evidence type="ECO:0000313" key="2">
    <source>
        <dbReference type="EMBL" id="KAJ4401002.1"/>
    </source>
</evidence>
<proteinExistence type="predicted"/>
<evidence type="ECO:0000256" key="1">
    <source>
        <dbReference type="SAM" id="MobiDB-lite"/>
    </source>
</evidence>
<organism evidence="2 3">
    <name type="scientific">Didymella pomorum</name>
    <dbReference type="NCBI Taxonomy" id="749634"/>
    <lineage>
        <taxon>Eukaryota</taxon>
        <taxon>Fungi</taxon>
        <taxon>Dikarya</taxon>
        <taxon>Ascomycota</taxon>
        <taxon>Pezizomycotina</taxon>
        <taxon>Dothideomycetes</taxon>
        <taxon>Pleosporomycetidae</taxon>
        <taxon>Pleosporales</taxon>
        <taxon>Pleosporineae</taxon>
        <taxon>Didymellaceae</taxon>
        <taxon>Didymella</taxon>
    </lineage>
</organism>
<feature type="compositionally biased region" description="Basic residues" evidence="1">
    <location>
        <begin position="196"/>
        <end position="213"/>
    </location>
</feature>